<proteinExistence type="predicted"/>
<keyword evidence="1" id="KW-0472">Membrane</keyword>
<feature type="transmembrane region" description="Helical" evidence="1">
    <location>
        <begin position="105"/>
        <end position="124"/>
    </location>
</feature>
<dbReference type="AlphaFoldDB" id="A0A834A6S6"/>
<dbReference type="Proteomes" id="UP000664940">
    <property type="component" value="Unassembled WGS sequence"/>
</dbReference>
<evidence type="ECO:0000256" key="1">
    <source>
        <dbReference type="SAM" id="Phobius"/>
    </source>
</evidence>
<evidence type="ECO:0000313" key="3">
    <source>
        <dbReference type="Proteomes" id="UP000664940"/>
    </source>
</evidence>
<name>A0A834A6S6_9CHIR</name>
<evidence type="ECO:0000313" key="2">
    <source>
        <dbReference type="EMBL" id="KAF6109572.1"/>
    </source>
</evidence>
<sequence>MFPHVHVPNEDCMSRVYCKGTPCSLFPTTLSPENYLRNCLVGLLHHTDKEIGEPLLKHLPPSHSKQRTYDFVKIQLIISFRRLGTPPLCHPDEESLLCDLRGPVLIYHLFLYYNYFFICIFLVFN</sequence>
<keyword evidence="1" id="KW-1133">Transmembrane helix</keyword>
<reference evidence="2 3" key="1">
    <citation type="journal article" date="2020" name="Nature">
        <title>Six reference-quality genomes reveal evolution of bat adaptations.</title>
        <authorList>
            <person name="Jebb D."/>
            <person name="Huang Z."/>
            <person name="Pippel M."/>
            <person name="Hughes G.M."/>
            <person name="Lavrichenko K."/>
            <person name="Devanna P."/>
            <person name="Winkler S."/>
            <person name="Jermiin L.S."/>
            <person name="Skirmuntt E.C."/>
            <person name="Katzourakis A."/>
            <person name="Burkitt-Gray L."/>
            <person name="Ray D.A."/>
            <person name="Sullivan K.A.M."/>
            <person name="Roscito J.G."/>
            <person name="Kirilenko B.M."/>
            <person name="Davalos L.M."/>
            <person name="Corthals A.P."/>
            <person name="Power M.L."/>
            <person name="Jones G."/>
            <person name="Ransome R.D."/>
            <person name="Dechmann D.K.N."/>
            <person name="Locatelli A.G."/>
            <person name="Puechmaille S.J."/>
            <person name="Fedrigo O."/>
            <person name="Jarvis E.D."/>
            <person name="Hiller M."/>
            <person name="Vernes S.C."/>
            <person name="Myers E.W."/>
            <person name="Teeling E.C."/>
        </authorList>
    </citation>
    <scope>NUCLEOTIDE SEQUENCE [LARGE SCALE GENOMIC DNA]</scope>
    <source>
        <strain evidence="2">Bat1K_MPI-CBG_1</strain>
    </source>
</reference>
<dbReference type="EMBL" id="JABVXQ010000005">
    <property type="protein sequence ID" value="KAF6109572.1"/>
    <property type="molecule type" value="Genomic_DNA"/>
</dbReference>
<gene>
    <name evidence="2" type="ORF">HJG60_010840</name>
</gene>
<comment type="caution">
    <text evidence="2">The sequence shown here is derived from an EMBL/GenBank/DDBJ whole genome shotgun (WGS) entry which is preliminary data.</text>
</comment>
<organism evidence="2 3">
    <name type="scientific">Phyllostomus discolor</name>
    <name type="common">pale spear-nosed bat</name>
    <dbReference type="NCBI Taxonomy" id="89673"/>
    <lineage>
        <taxon>Eukaryota</taxon>
        <taxon>Metazoa</taxon>
        <taxon>Chordata</taxon>
        <taxon>Craniata</taxon>
        <taxon>Vertebrata</taxon>
        <taxon>Euteleostomi</taxon>
        <taxon>Mammalia</taxon>
        <taxon>Eutheria</taxon>
        <taxon>Laurasiatheria</taxon>
        <taxon>Chiroptera</taxon>
        <taxon>Yangochiroptera</taxon>
        <taxon>Phyllostomidae</taxon>
        <taxon>Phyllostominae</taxon>
        <taxon>Phyllostomus</taxon>
    </lineage>
</organism>
<accession>A0A834A6S6</accession>
<protein>
    <submittedName>
        <fullName evidence="2">Uncharacterized protein</fullName>
    </submittedName>
</protein>
<keyword evidence="1" id="KW-0812">Transmembrane</keyword>